<name>A0ABV9HZM9_9FLAO</name>
<organism evidence="1 2">
    <name type="scientific">Dokdonia ponticola</name>
    <dbReference type="NCBI Taxonomy" id="2041041"/>
    <lineage>
        <taxon>Bacteria</taxon>
        <taxon>Pseudomonadati</taxon>
        <taxon>Bacteroidota</taxon>
        <taxon>Flavobacteriia</taxon>
        <taxon>Flavobacteriales</taxon>
        <taxon>Flavobacteriaceae</taxon>
        <taxon>Dokdonia</taxon>
    </lineage>
</organism>
<comment type="caution">
    <text evidence="1">The sequence shown here is derived from an EMBL/GenBank/DDBJ whole genome shotgun (WGS) entry which is preliminary data.</text>
</comment>
<proteinExistence type="predicted"/>
<dbReference type="Proteomes" id="UP001596043">
    <property type="component" value="Unassembled WGS sequence"/>
</dbReference>
<dbReference type="PANTHER" id="PTHR47199">
    <property type="entry name" value="PHOTOSYSTEM II STABILITY/ASSEMBLY FACTOR HCF136, CHLOROPLASTIC"/>
    <property type="match status" value="1"/>
</dbReference>
<dbReference type="CDD" id="cd15482">
    <property type="entry name" value="Sialidase_non-viral"/>
    <property type="match status" value="1"/>
</dbReference>
<dbReference type="EMBL" id="JBHSFV010000011">
    <property type="protein sequence ID" value="MFC4635612.1"/>
    <property type="molecule type" value="Genomic_DNA"/>
</dbReference>
<dbReference type="InterPro" id="IPR015943">
    <property type="entry name" value="WD40/YVTN_repeat-like_dom_sf"/>
</dbReference>
<accession>A0ABV9HZM9</accession>
<dbReference type="SUPFAM" id="SSF110296">
    <property type="entry name" value="Oligoxyloglucan reducing end-specific cellobiohydrolase"/>
    <property type="match status" value="1"/>
</dbReference>
<evidence type="ECO:0000313" key="2">
    <source>
        <dbReference type="Proteomes" id="UP001596043"/>
    </source>
</evidence>
<dbReference type="PANTHER" id="PTHR47199:SF2">
    <property type="entry name" value="PHOTOSYSTEM II STABILITY_ASSEMBLY FACTOR HCF136, CHLOROPLASTIC"/>
    <property type="match status" value="1"/>
</dbReference>
<dbReference type="RefSeq" id="WP_379981008.1">
    <property type="nucleotide sequence ID" value="NZ_JBHSFV010000011.1"/>
</dbReference>
<evidence type="ECO:0000313" key="1">
    <source>
        <dbReference type="EMBL" id="MFC4635612.1"/>
    </source>
</evidence>
<sequence>MRTVIFILLVVCFSCNQKEKTPTMLPISNVEIEVIYSDSTSIRAVEVSDKEVLFAGSNGMYGYFEINAETTSEDVNVIPSYFSAKNSGVIDFLDTKPAFRSIANTTDAFFVLSIGNPALLYRVTKKTGKIDLVYIEQVEGVFYDAMTFWNDTEGIAIGDPVRGCLSIITTRDGGATWQKKGCIEIPVTEEGEAAFAASDTNIKVVNDHTWIVTGGLKSRILYSPDKGNSWELFETPIVQGTETSGAYSMDFYDANQGILYGGDYTKPELAIANIVRTTDGGKTWKTTTDNANQGYKSCVQYIPNSKGKELIAVGFTGISYSQDGGDHWEELSKESFLSFRFLNDSIAYAGGRNKLARLIFRR</sequence>
<dbReference type="Gene3D" id="2.130.10.10">
    <property type="entry name" value="YVTN repeat-like/Quinoprotein amine dehydrogenase"/>
    <property type="match status" value="1"/>
</dbReference>
<reference evidence="2" key="1">
    <citation type="journal article" date="2019" name="Int. J. Syst. Evol. Microbiol.">
        <title>The Global Catalogue of Microorganisms (GCM) 10K type strain sequencing project: providing services to taxonomists for standard genome sequencing and annotation.</title>
        <authorList>
            <consortium name="The Broad Institute Genomics Platform"/>
            <consortium name="The Broad Institute Genome Sequencing Center for Infectious Disease"/>
            <person name="Wu L."/>
            <person name="Ma J."/>
        </authorList>
    </citation>
    <scope>NUCLEOTIDE SEQUENCE [LARGE SCALE GENOMIC DNA]</scope>
    <source>
        <strain evidence="2">YJ-61-S</strain>
    </source>
</reference>
<protein>
    <submittedName>
        <fullName evidence="1">WD40/YVTN/BNR-like repeat-containing protein</fullName>
    </submittedName>
</protein>
<gene>
    <name evidence="1" type="ORF">ACFO3O_17000</name>
</gene>
<keyword evidence="2" id="KW-1185">Reference proteome</keyword>